<sequence length="538" mass="62050">KKRVLIIAQTAGDASLEYGLGNKFTTKQMIDEAMNENLNASIYLKIHPDVLLGKKESDILLSEIPKECIILDEDVNPISLLKNFSKVYTKTSGMGMEALILGLEVVCYGLPYYAGWGLTIDKQTCTRRTRKLSMEELFAGAYILYTRYYNPYREHESDIIDTINEIVIQKKRVSMKNRYNHHYFFGFSRWKRGFVRPFFSDVNTNIFFCKTLEEAIKKGLDSTSSIYVWGKKSFDEVEHYAQKHQLKLLRVEDGFVRSVSLGSDLTKAYSLVVDGRGIYFDPTQESDLECLLNTHVFDNALLERAKRLRQYIIDHKISKYNSSKEKKIILEKEYPAQKVVLVPGQVEDDASIIYGANGMDNLELLIQARMNSTDAYIIYKPHPDVLAGNRKGHIDISIALEYCDRVITDVGLDSVLLLCDEVHTMTSLVGFEALIRGKQVYTYGLPFYAGWGVSTDFRTIKRRKKTRSIDELVAATLILYPRYLHPKTNDLCEVEVLLEEIDKEKSRYNHNKTLRLYINIRNFFFRKVQLLIRIILGE</sequence>
<accession>A0A6S6SVL2</accession>
<organism evidence="1">
    <name type="scientific">uncultured Sulfurovum sp</name>
    <dbReference type="NCBI Taxonomy" id="269237"/>
    <lineage>
        <taxon>Bacteria</taxon>
        <taxon>Pseudomonadati</taxon>
        <taxon>Campylobacterota</taxon>
        <taxon>Epsilonproteobacteria</taxon>
        <taxon>Campylobacterales</taxon>
        <taxon>Sulfurovaceae</taxon>
        <taxon>Sulfurovum</taxon>
        <taxon>environmental samples</taxon>
    </lineage>
</organism>
<dbReference type="CDD" id="cd16439">
    <property type="entry name" value="beta_Kdo_transferase_KpsC_2"/>
    <property type="match status" value="1"/>
</dbReference>
<proteinExistence type="predicted"/>
<reference evidence="1" key="1">
    <citation type="submission" date="2020-01" db="EMBL/GenBank/DDBJ databases">
        <authorList>
            <person name="Meier V. D."/>
            <person name="Meier V D."/>
        </authorList>
    </citation>
    <scope>NUCLEOTIDE SEQUENCE</scope>
    <source>
        <strain evidence="1">HLG_WM_MAG_03</strain>
    </source>
</reference>
<dbReference type="AlphaFoldDB" id="A0A6S6SVL2"/>
<dbReference type="GO" id="GO:0015774">
    <property type="term" value="P:polysaccharide transport"/>
    <property type="evidence" value="ECO:0007669"/>
    <property type="project" value="InterPro"/>
</dbReference>
<dbReference type="GO" id="GO:0000271">
    <property type="term" value="P:polysaccharide biosynthetic process"/>
    <property type="evidence" value="ECO:0007669"/>
    <property type="project" value="InterPro"/>
</dbReference>
<dbReference type="EMBL" id="CACVAR010000218">
    <property type="protein sequence ID" value="CAA6812579.1"/>
    <property type="molecule type" value="Genomic_DNA"/>
</dbReference>
<gene>
    <name evidence="1" type="ORF">HELGO_WM41803</name>
</gene>
<evidence type="ECO:0000313" key="1">
    <source>
        <dbReference type="EMBL" id="CAA6812579.1"/>
    </source>
</evidence>
<protein>
    <submittedName>
        <fullName evidence="1">Capsular polysaccharide export system protein KpsC</fullName>
    </submittedName>
</protein>
<feature type="non-terminal residue" evidence="1">
    <location>
        <position position="1"/>
    </location>
</feature>
<name>A0A6S6SVL2_9BACT</name>
<dbReference type="Pfam" id="PF05159">
    <property type="entry name" value="Capsule_synth"/>
    <property type="match status" value="2"/>
</dbReference>
<dbReference type="InterPro" id="IPR007833">
    <property type="entry name" value="Capsule_polysaccharide_synth"/>
</dbReference>